<proteinExistence type="inferred from homology"/>
<dbReference type="GO" id="GO:0030170">
    <property type="term" value="F:pyridoxal phosphate binding"/>
    <property type="evidence" value="ECO:0007669"/>
    <property type="project" value="InterPro"/>
</dbReference>
<keyword evidence="12" id="KW-1185">Reference proteome</keyword>
<evidence type="ECO:0000256" key="9">
    <source>
        <dbReference type="ARBA" id="ARBA00047481"/>
    </source>
</evidence>
<evidence type="ECO:0000256" key="1">
    <source>
        <dbReference type="ARBA" id="ARBA00005011"/>
    </source>
</evidence>
<name>A0A4S5BKJ3_9BURK</name>
<evidence type="ECO:0000259" key="10">
    <source>
        <dbReference type="Pfam" id="PF00155"/>
    </source>
</evidence>
<keyword evidence="8" id="KW-0368">Histidine biosynthesis</keyword>
<sequence>MLPSHFSSLTNCSVHAGNHGGRDALGVAEHDFSTNSNACGPCPEALQQVQQADPSHYPDPHYTHLRAELAAWHGVAVEQIVLGASASELIHRFLLAARLAGAAAAQLPLPAYGDYARQAMALGLPVQVRTDADSGLTATTEAYSSAAAGQPGQAWAIEWGCSPSSPHGGVDACASNWLQAPVISTDVRDVAQAGAPWWRVLDAAYAPLQLGQGPQEWLNHARHMQVACWQLFSPNKSLGMTGVRAAYAIAPAQPVAAVAQQQWQACLVQLQALAPSWPLGVHGEAMLWAWMQPSVQHWLHDSRAQLQTWKQAQRALLSELGWRCRASATNFFVAEPPWPDGVLDVCHRHAVLARMRDSGVKLRETDSMGLPNHVRISVQPPKSQQALAQAWRDAMHYYS</sequence>
<dbReference type="RefSeq" id="WP_136406635.1">
    <property type="nucleotide sequence ID" value="NZ_SSWX01000012.1"/>
</dbReference>
<organism evidence="11 12">
    <name type="scientific">Lampropedia aestuarii</name>
    <dbReference type="NCBI Taxonomy" id="2562762"/>
    <lineage>
        <taxon>Bacteria</taxon>
        <taxon>Pseudomonadati</taxon>
        <taxon>Pseudomonadota</taxon>
        <taxon>Betaproteobacteria</taxon>
        <taxon>Burkholderiales</taxon>
        <taxon>Comamonadaceae</taxon>
        <taxon>Lampropedia</taxon>
    </lineage>
</organism>
<dbReference type="PANTHER" id="PTHR43643">
    <property type="entry name" value="HISTIDINOL-PHOSPHATE AMINOTRANSFERASE 2"/>
    <property type="match status" value="1"/>
</dbReference>
<comment type="caution">
    <text evidence="11">The sequence shown here is derived from an EMBL/GenBank/DDBJ whole genome shotgun (WGS) entry which is preliminary data.</text>
</comment>
<evidence type="ECO:0000256" key="5">
    <source>
        <dbReference type="ARBA" id="ARBA00022605"/>
    </source>
</evidence>
<dbReference type="InterPro" id="IPR015421">
    <property type="entry name" value="PyrdxlP-dep_Trfase_major"/>
</dbReference>
<dbReference type="AlphaFoldDB" id="A0A4S5BKJ3"/>
<dbReference type="EC" id="2.6.1.9" evidence="3"/>
<comment type="pathway">
    <text evidence="1">Amino-acid biosynthesis; L-histidine biosynthesis; L-histidine from 5-phospho-alpha-D-ribose 1-diphosphate: step 7/9.</text>
</comment>
<dbReference type="Gene3D" id="3.40.640.10">
    <property type="entry name" value="Type I PLP-dependent aspartate aminotransferase-like (Major domain)"/>
    <property type="match status" value="1"/>
</dbReference>
<dbReference type="EMBL" id="SSWX01000012">
    <property type="protein sequence ID" value="THJ33034.1"/>
    <property type="molecule type" value="Genomic_DNA"/>
</dbReference>
<evidence type="ECO:0000256" key="3">
    <source>
        <dbReference type="ARBA" id="ARBA00012748"/>
    </source>
</evidence>
<evidence type="ECO:0000313" key="12">
    <source>
        <dbReference type="Proteomes" id="UP000306236"/>
    </source>
</evidence>
<dbReference type="PANTHER" id="PTHR43643:SF6">
    <property type="entry name" value="HISTIDINOL-PHOSPHATE AMINOTRANSFERASE"/>
    <property type="match status" value="1"/>
</dbReference>
<feature type="domain" description="Aminotransferase class I/classII large" evidence="10">
    <location>
        <begin position="31"/>
        <end position="386"/>
    </location>
</feature>
<dbReference type="InterPro" id="IPR004839">
    <property type="entry name" value="Aminotransferase_I/II_large"/>
</dbReference>
<dbReference type="Gene3D" id="3.90.1150.10">
    <property type="entry name" value="Aspartate Aminotransferase, domain 1"/>
    <property type="match status" value="1"/>
</dbReference>
<evidence type="ECO:0000256" key="6">
    <source>
        <dbReference type="ARBA" id="ARBA00022679"/>
    </source>
</evidence>
<dbReference type="InterPro" id="IPR050106">
    <property type="entry name" value="HistidinolP_aminotransfase"/>
</dbReference>
<dbReference type="GO" id="GO:0000105">
    <property type="term" value="P:L-histidine biosynthetic process"/>
    <property type="evidence" value="ECO:0007669"/>
    <property type="project" value="UniProtKB-KW"/>
</dbReference>
<comment type="catalytic activity">
    <reaction evidence="9">
        <text>L-histidinol phosphate + 2-oxoglutarate = 3-(imidazol-4-yl)-2-oxopropyl phosphate + L-glutamate</text>
        <dbReference type="Rhea" id="RHEA:23744"/>
        <dbReference type="ChEBI" id="CHEBI:16810"/>
        <dbReference type="ChEBI" id="CHEBI:29985"/>
        <dbReference type="ChEBI" id="CHEBI:57766"/>
        <dbReference type="ChEBI" id="CHEBI:57980"/>
        <dbReference type="EC" id="2.6.1.9"/>
    </reaction>
</comment>
<dbReference type="Proteomes" id="UP000306236">
    <property type="component" value="Unassembled WGS sequence"/>
</dbReference>
<evidence type="ECO:0000313" key="11">
    <source>
        <dbReference type="EMBL" id="THJ33034.1"/>
    </source>
</evidence>
<evidence type="ECO:0000256" key="8">
    <source>
        <dbReference type="ARBA" id="ARBA00023102"/>
    </source>
</evidence>
<dbReference type="InterPro" id="IPR015424">
    <property type="entry name" value="PyrdxlP-dep_Trfase"/>
</dbReference>
<protein>
    <recommendedName>
        <fullName evidence="3">histidinol-phosphate transaminase</fullName>
        <ecNumber evidence="3">2.6.1.9</ecNumber>
    </recommendedName>
</protein>
<evidence type="ECO:0000256" key="7">
    <source>
        <dbReference type="ARBA" id="ARBA00022898"/>
    </source>
</evidence>
<keyword evidence="4 11" id="KW-0032">Aminotransferase</keyword>
<keyword evidence="5" id="KW-0028">Amino-acid biosynthesis</keyword>
<keyword evidence="7" id="KW-0663">Pyridoxal phosphate</keyword>
<evidence type="ECO:0000256" key="4">
    <source>
        <dbReference type="ARBA" id="ARBA00022576"/>
    </source>
</evidence>
<dbReference type="InterPro" id="IPR015422">
    <property type="entry name" value="PyrdxlP-dep_Trfase_small"/>
</dbReference>
<dbReference type="SUPFAM" id="SSF53383">
    <property type="entry name" value="PLP-dependent transferases"/>
    <property type="match status" value="1"/>
</dbReference>
<accession>A0A4S5BKJ3</accession>
<dbReference type="GO" id="GO:0004400">
    <property type="term" value="F:histidinol-phosphate transaminase activity"/>
    <property type="evidence" value="ECO:0007669"/>
    <property type="project" value="UniProtKB-EC"/>
</dbReference>
<evidence type="ECO:0000256" key="2">
    <source>
        <dbReference type="ARBA" id="ARBA00007970"/>
    </source>
</evidence>
<dbReference type="OrthoDB" id="9813612at2"/>
<reference evidence="11 12" key="1">
    <citation type="submission" date="2019-04" db="EMBL/GenBank/DDBJ databases">
        <title>Lampropedia sp YIM MLB12 draf genome.</title>
        <authorList>
            <person name="Wang Y.-X."/>
        </authorList>
    </citation>
    <scope>NUCLEOTIDE SEQUENCE [LARGE SCALE GENOMIC DNA]</scope>
    <source>
        <strain evidence="11 12">YIM MLB12</strain>
    </source>
</reference>
<keyword evidence="6 11" id="KW-0808">Transferase</keyword>
<dbReference type="Pfam" id="PF00155">
    <property type="entry name" value="Aminotran_1_2"/>
    <property type="match status" value="1"/>
</dbReference>
<gene>
    <name evidence="11" type="ORF">E8K88_10600</name>
</gene>
<comment type="similarity">
    <text evidence="2">Belongs to the class-II pyridoxal-phosphate-dependent aminotransferase family. Histidinol-phosphate aminotransferase subfamily.</text>
</comment>